<evidence type="ECO:0000256" key="1">
    <source>
        <dbReference type="SAM" id="MobiDB-lite"/>
    </source>
</evidence>
<accession>A0AAV4WNR5</accession>
<comment type="caution">
    <text evidence="2">The sequence shown here is derived from an EMBL/GenBank/DDBJ whole genome shotgun (WGS) entry which is preliminary data.</text>
</comment>
<gene>
    <name evidence="2" type="ORF">CEXT_676151</name>
</gene>
<evidence type="ECO:0000313" key="2">
    <source>
        <dbReference type="EMBL" id="GIY84565.1"/>
    </source>
</evidence>
<evidence type="ECO:0000313" key="3">
    <source>
        <dbReference type="Proteomes" id="UP001054945"/>
    </source>
</evidence>
<reference evidence="2 3" key="1">
    <citation type="submission" date="2021-06" db="EMBL/GenBank/DDBJ databases">
        <title>Caerostris extrusa draft genome.</title>
        <authorList>
            <person name="Kono N."/>
            <person name="Arakawa K."/>
        </authorList>
    </citation>
    <scope>NUCLEOTIDE SEQUENCE [LARGE SCALE GENOMIC DNA]</scope>
</reference>
<dbReference type="AlphaFoldDB" id="A0AAV4WNR5"/>
<name>A0AAV4WNR5_CAEEX</name>
<dbReference type="Proteomes" id="UP001054945">
    <property type="component" value="Unassembled WGS sequence"/>
</dbReference>
<organism evidence="2 3">
    <name type="scientific">Caerostris extrusa</name>
    <name type="common">Bark spider</name>
    <name type="synonym">Caerostris bankana</name>
    <dbReference type="NCBI Taxonomy" id="172846"/>
    <lineage>
        <taxon>Eukaryota</taxon>
        <taxon>Metazoa</taxon>
        <taxon>Ecdysozoa</taxon>
        <taxon>Arthropoda</taxon>
        <taxon>Chelicerata</taxon>
        <taxon>Arachnida</taxon>
        <taxon>Araneae</taxon>
        <taxon>Araneomorphae</taxon>
        <taxon>Entelegynae</taxon>
        <taxon>Araneoidea</taxon>
        <taxon>Araneidae</taxon>
        <taxon>Caerostris</taxon>
    </lineage>
</organism>
<sequence>MYLEVLRRKEAPLSDILKGARTGAVAYYSFPFTDNISRNSTATPTPFPFLSPARTGKALSQLIQTSRHSEEEGCECPPPIKIPLPGSLGRAKTGALTNGGPADRPLYKRPP</sequence>
<dbReference type="EMBL" id="BPLR01016531">
    <property type="protein sequence ID" value="GIY84565.1"/>
    <property type="molecule type" value="Genomic_DNA"/>
</dbReference>
<feature type="region of interest" description="Disordered" evidence="1">
    <location>
        <begin position="62"/>
        <end position="111"/>
    </location>
</feature>
<keyword evidence="3" id="KW-1185">Reference proteome</keyword>
<protein>
    <submittedName>
        <fullName evidence="2">Uncharacterized protein</fullName>
    </submittedName>
</protein>
<proteinExistence type="predicted"/>